<feature type="region of interest" description="Disordered" evidence="2">
    <location>
        <begin position="623"/>
        <end position="717"/>
    </location>
</feature>
<dbReference type="PROSITE" id="PS00132">
    <property type="entry name" value="CARBOXYPEPT_ZN_1"/>
    <property type="match status" value="1"/>
</dbReference>
<feature type="region of interest" description="Disordered" evidence="2">
    <location>
        <begin position="408"/>
        <end position="431"/>
    </location>
</feature>
<keyword evidence="3" id="KW-0472">Membrane</keyword>
<sequence>MQQVYSAQYRYGLRSPGPCSEDGSMKCEQWVLHISDHNTLEADPERPEVFFSGCLHGDEQVGPTAVVEMAKLMVYAAVCHADSTTKECDHHALREAPESVPWLARLALTRSTVIMPMANSLGYYNTDRWENGMDPNRDFPYGQKPQNCMTTITARSVNEVWREHAFQLAVTFHGGMVGMAYEWGSPDHPHRQDRKGNWLDVSPDHEAQKELTAGLSQFAGGFKENGRTFKPYPTGRMNELVYPVAGGMEDWAYAGSWGEGKGVCDPGVNGQYPKEKTIYSSAMLRALNILVEASNFKHPPQALLGSRQGLLGHTPSMEEHGNGHVARNVRLALMAVDLVEPYVQWGPFDVETEENGGTKVVIADEKHGVDMEWTVGGSFEVDATQLVWGPWPEEAASFTRKDWEEYTAAADSESRSPEQTGHSRWSNTQGLDEEEATVFRTRFELGTALPTLPEDDGIPAAFVVAVATVDQAWAEQSVQGFPNVGPQSHYVNARTSEDWLEENNGHIVRGRLRWLSTPLKVAASLPLDFEAPVAPPNTTAPAVNKTSGGGGAAEQGEEGYREGTIPPTERAMPWGGNGSHRVKRRGPVVTSTAAPVLLGALALVVLLVGGLAMRRATREGGFCRFEGRGAGSTRRLRGRGGKGSAQGPGESIESGGPGAREKTPSSSSNNLLGDSVSRRRSGDASSINVVGVGGGGTLSRPESMEMRGLLSGTDDTP</sequence>
<evidence type="ECO:0000259" key="4">
    <source>
        <dbReference type="Pfam" id="PF00246"/>
    </source>
</evidence>
<gene>
    <name evidence="5" type="ORF">Esi_0178_0028</name>
</gene>
<dbReference type="OMA" id="ATVDQSW"/>
<keyword evidence="3" id="KW-0812">Transmembrane</keyword>
<dbReference type="EMBL" id="FN649750">
    <property type="protein sequence ID" value="CBJ30170.1"/>
    <property type="molecule type" value="Genomic_DNA"/>
</dbReference>
<evidence type="ECO:0000313" key="6">
    <source>
        <dbReference type="Proteomes" id="UP000002630"/>
    </source>
</evidence>
<dbReference type="OrthoDB" id="10249045at2759"/>
<dbReference type="GO" id="GO:0006508">
    <property type="term" value="P:proteolysis"/>
    <property type="evidence" value="ECO:0007669"/>
    <property type="project" value="InterPro"/>
</dbReference>
<dbReference type="SUPFAM" id="SSF53187">
    <property type="entry name" value="Zn-dependent exopeptidases"/>
    <property type="match status" value="1"/>
</dbReference>
<reference evidence="5 6" key="1">
    <citation type="journal article" date="2010" name="Nature">
        <title>The Ectocarpus genome and the independent evolution of multicellularity in brown algae.</title>
        <authorList>
            <person name="Cock J.M."/>
            <person name="Sterck L."/>
            <person name="Rouze P."/>
            <person name="Scornet D."/>
            <person name="Allen A.E."/>
            <person name="Amoutzias G."/>
            <person name="Anthouard V."/>
            <person name="Artiguenave F."/>
            <person name="Aury J.M."/>
            <person name="Badger J.H."/>
            <person name="Beszteri B."/>
            <person name="Billiau K."/>
            <person name="Bonnet E."/>
            <person name="Bothwell J.H."/>
            <person name="Bowler C."/>
            <person name="Boyen C."/>
            <person name="Brownlee C."/>
            <person name="Carrano C.J."/>
            <person name="Charrier B."/>
            <person name="Cho G.Y."/>
            <person name="Coelho S.M."/>
            <person name="Collen J."/>
            <person name="Corre E."/>
            <person name="Da Silva C."/>
            <person name="Delage L."/>
            <person name="Delaroque N."/>
            <person name="Dittami S.M."/>
            <person name="Doulbeau S."/>
            <person name="Elias M."/>
            <person name="Farnham G."/>
            <person name="Gachon C.M."/>
            <person name="Gschloessl B."/>
            <person name="Heesch S."/>
            <person name="Jabbari K."/>
            <person name="Jubin C."/>
            <person name="Kawai H."/>
            <person name="Kimura K."/>
            <person name="Kloareg B."/>
            <person name="Kupper F.C."/>
            <person name="Lang D."/>
            <person name="Le Bail A."/>
            <person name="Leblanc C."/>
            <person name="Lerouge P."/>
            <person name="Lohr M."/>
            <person name="Lopez P.J."/>
            <person name="Martens C."/>
            <person name="Maumus F."/>
            <person name="Michel G."/>
            <person name="Miranda-Saavedra D."/>
            <person name="Morales J."/>
            <person name="Moreau H."/>
            <person name="Motomura T."/>
            <person name="Nagasato C."/>
            <person name="Napoli C.A."/>
            <person name="Nelson D.R."/>
            <person name="Nyvall-Collen P."/>
            <person name="Peters A.F."/>
            <person name="Pommier C."/>
            <person name="Potin P."/>
            <person name="Poulain J."/>
            <person name="Quesneville H."/>
            <person name="Read B."/>
            <person name="Rensing S.A."/>
            <person name="Ritter A."/>
            <person name="Rousvoal S."/>
            <person name="Samanta M."/>
            <person name="Samson G."/>
            <person name="Schroeder D.C."/>
            <person name="Segurens B."/>
            <person name="Strittmatter M."/>
            <person name="Tonon T."/>
            <person name="Tregear J.W."/>
            <person name="Valentin K."/>
            <person name="von Dassow P."/>
            <person name="Yamagishi T."/>
            <person name="Van de Peer Y."/>
            <person name="Wincker P."/>
        </authorList>
    </citation>
    <scope>NUCLEOTIDE SEQUENCE [LARGE SCALE GENOMIC DNA]</scope>
    <source>
        <strain evidence="6">Ec32 / CCAP1310/4</strain>
    </source>
</reference>
<evidence type="ECO:0000313" key="5">
    <source>
        <dbReference type="EMBL" id="CBJ30170.1"/>
    </source>
</evidence>
<dbReference type="Gene3D" id="3.40.630.10">
    <property type="entry name" value="Zn peptidases"/>
    <property type="match status" value="1"/>
</dbReference>
<keyword evidence="5" id="KW-0121">Carboxypeptidase</keyword>
<feature type="compositionally biased region" description="Polar residues" evidence="2">
    <location>
        <begin position="417"/>
        <end position="430"/>
    </location>
</feature>
<dbReference type="InterPro" id="IPR057246">
    <property type="entry name" value="CARBOXYPEPT_ZN_1"/>
</dbReference>
<accession>D7FNB3</accession>
<proteinExistence type="inferred from homology"/>
<keyword evidence="5" id="KW-0378">Hydrolase</keyword>
<comment type="similarity">
    <text evidence="1">Belongs to the peptidase M14 family.</text>
</comment>
<name>D7FNB3_ECTSI</name>
<keyword evidence="5" id="KW-0645">Protease</keyword>
<dbReference type="AlphaFoldDB" id="D7FNB3"/>
<dbReference type="GO" id="GO:0004181">
    <property type="term" value="F:metallocarboxypeptidase activity"/>
    <property type="evidence" value="ECO:0007669"/>
    <property type="project" value="InterPro"/>
</dbReference>
<keyword evidence="3" id="KW-1133">Transmembrane helix</keyword>
<dbReference type="EMBL" id="FN648275">
    <property type="protein sequence ID" value="CBJ30170.1"/>
    <property type="molecule type" value="Genomic_DNA"/>
</dbReference>
<dbReference type="eggNOG" id="ENOG502QUHR">
    <property type="taxonomic scope" value="Eukaryota"/>
</dbReference>
<evidence type="ECO:0000256" key="1">
    <source>
        <dbReference type="ARBA" id="ARBA00005988"/>
    </source>
</evidence>
<keyword evidence="6" id="KW-1185">Reference proteome</keyword>
<organism evidence="5 6">
    <name type="scientific">Ectocarpus siliculosus</name>
    <name type="common">Brown alga</name>
    <name type="synonym">Conferva siliculosa</name>
    <dbReference type="NCBI Taxonomy" id="2880"/>
    <lineage>
        <taxon>Eukaryota</taxon>
        <taxon>Sar</taxon>
        <taxon>Stramenopiles</taxon>
        <taxon>Ochrophyta</taxon>
        <taxon>PX clade</taxon>
        <taxon>Phaeophyceae</taxon>
        <taxon>Ectocarpales</taxon>
        <taxon>Ectocarpaceae</taxon>
        <taxon>Ectocarpus</taxon>
    </lineage>
</organism>
<evidence type="ECO:0000256" key="3">
    <source>
        <dbReference type="SAM" id="Phobius"/>
    </source>
</evidence>
<dbReference type="STRING" id="2880.D7FNB3"/>
<feature type="transmembrane region" description="Helical" evidence="3">
    <location>
        <begin position="593"/>
        <end position="612"/>
    </location>
</feature>
<feature type="domain" description="Peptidase M14" evidence="4">
    <location>
        <begin position="29"/>
        <end position="254"/>
    </location>
</feature>
<feature type="region of interest" description="Disordered" evidence="2">
    <location>
        <begin position="539"/>
        <end position="582"/>
    </location>
</feature>
<dbReference type="InParanoid" id="D7FNB3"/>
<dbReference type="InterPro" id="IPR000834">
    <property type="entry name" value="Peptidase_M14"/>
</dbReference>
<dbReference type="Proteomes" id="UP000002630">
    <property type="component" value="Linkage Group LG25"/>
</dbReference>
<dbReference type="GO" id="GO:0008270">
    <property type="term" value="F:zinc ion binding"/>
    <property type="evidence" value="ECO:0007669"/>
    <property type="project" value="InterPro"/>
</dbReference>
<protein>
    <submittedName>
        <fullName evidence="5">Zinc carboxypeptidase family protein</fullName>
    </submittedName>
</protein>
<dbReference type="Pfam" id="PF00246">
    <property type="entry name" value="Peptidase_M14"/>
    <property type="match status" value="1"/>
</dbReference>
<evidence type="ECO:0000256" key="2">
    <source>
        <dbReference type="SAM" id="MobiDB-lite"/>
    </source>
</evidence>